<name>A4G7Y4_HERAR</name>
<proteinExistence type="predicted"/>
<dbReference type="KEGG" id="har:HEAR2494"/>
<organism evidence="1 2">
    <name type="scientific">Herminiimonas arsenicoxydans</name>
    <dbReference type="NCBI Taxonomy" id="204773"/>
    <lineage>
        <taxon>Bacteria</taxon>
        <taxon>Pseudomonadati</taxon>
        <taxon>Pseudomonadota</taxon>
        <taxon>Betaproteobacteria</taxon>
        <taxon>Burkholderiales</taxon>
        <taxon>Oxalobacteraceae</taxon>
        <taxon>Herminiimonas</taxon>
    </lineage>
</organism>
<dbReference type="HOGENOM" id="CLU_3234551_0_0_4"/>
<evidence type="ECO:0000313" key="2">
    <source>
        <dbReference type="Proteomes" id="UP000006697"/>
    </source>
</evidence>
<protein>
    <submittedName>
        <fullName evidence="1">Uncharacterized protein</fullName>
    </submittedName>
</protein>
<dbReference type="EMBL" id="CU207211">
    <property type="protein sequence ID" value="CAL62621.1"/>
    <property type="molecule type" value="Genomic_DNA"/>
</dbReference>
<sequence length="43" mass="4769">MKSSALPSPTQLHTMLSTENVHKLPFSRFLACEKNFMDGSDDG</sequence>
<dbReference type="Proteomes" id="UP000006697">
    <property type="component" value="Chromosome"/>
</dbReference>
<evidence type="ECO:0000313" key="1">
    <source>
        <dbReference type="EMBL" id="CAL62621.1"/>
    </source>
</evidence>
<keyword evidence="2" id="KW-1185">Reference proteome</keyword>
<dbReference type="STRING" id="204773.HEAR2494"/>
<accession>A4G7Y4</accession>
<gene>
    <name evidence="1" type="ordered locus">HEAR2494</name>
</gene>
<reference evidence="1 2" key="1">
    <citation type="journal article" date="2007" name="PLoS Genet.">
        <title>A tale of two oxidation states: bacterial colonization of arsenic-rich environments.</title>
        <authorList>
            <person name="Muller D."/>
            <person name="Medigue C."/>
            <person name="Koechler S."/>
            <person name="Barbe V."/>
            <person name="Barakat M."/>
            <person name="Talla E."/>
            <person name="Bonnefoy V."/>
            <person name="Krin E."/>
            <person name="Arsene-Ploetze F."/>
            <person name="Carapito C."/>
            <person name="Chandler M."/>
            <person name="Cournoyer B."/>
            <person name="Cruveiller S."/>
            <person name="Dossat C."/>
            <person name="Duval S."/>
            <person name="Heymann M."/>
            <person name="Leize E."/>
            <person name="Lieutaud A."/>
            <person name="Lievremont D."/>
            <person name="Makita Y."/>
            <person name="Mangenot S."/>
            <person name="Nitschke W."/>
            <person name="Ortet P."/>
            <person name="Perdrial N."/>
            <person name="Schoepp B."/>
            <person name="Siguier N."/>
            <person name="Simeonova D.D."/>
            <person name="Rouy Z."/>
            <person name="Segurens B."/>
            <person name="Turlin E."/>
            <person name="Vallenet D."/>
            <person name="Van Dorsselaer A."/>
            <person name="Weiss S."/>
            <person name="Weissenbach J."/>
            <person name="Lett M.C."/>
            <person name="Danchin A."/>
            <person name="Bertin P.N."/>
        </authorList>
    </citation>
    <scope>NUCLEOTIDE SEQUENCE [LARGE SCALE GENOMIC DNA]</scope>
    <source>
        <strain evidence="2">ULPAs1</strain>
    </source>
</reference>
<dbReference type="AlphaFoldDB" id="A4G7Y4"/>